<reference evidence="1" key="1">
    <citation type="submission" date="2021-06" db="EMBL/GenBank/DDBJ databases">
        <authorList>
            <person name="Kallberg Y."/>
            <person name="Tangrot J."/>
            <person name="Rosling A."/>
        </authorList>
    </citation>
    <scope>NUCLEOTIDE SEQUENCE</scope>
    <source>
        <strain evidence="1">MA461A</strain>
    </source>
</reference>
<evidence type="ECO:0000313" key="2">
    <source>
        <dbReference type="Proteomes" id="UP000789920"/>
    </source>
</evidence>
<protein>
    <submittedName>
        <fullName evidence="1">33530_t:CDS:1</fullName>
    </submittedName>
</protein>
<accession>A0ACA9S8F4</accession>
<proteinExistence type="predicted"/>
<keyword evidence="2" id="KW-1185">Reference proteome</keyword>
<dbReference type="EMBL" id="CAJVQC010098483">
    <property type="protein sequence ID" value="CAG8830084.1"/>
    <property type="molecule type" value="Genomic_DNA"/>
</dbReference>
<dbReference type="Proteomes" id="UP000789920">
    <property type="component" value="Unassembled WGS sequence"/>
</dbReference>
<organism evidence="1 2">
    <name type="scientific">Racocetra persica</name>
    <dbReference type="NCBI Taxonomy" id="160502"/>
    <lineage>
        <taxon>Eukaryota</taxon>
        <taxon>Fungi</taxon>
        <taxon>Fungi incertae sedis</taxon>
        <taxon>Mucoromycota</taxon>
        <taxon>Glomeromycotina</taxon>
        <taxon>Glomeromycetes</taxon>
        <taxon>Diversisporales</taxon>
        <taxon>Gigasporaceae</taxon>
        <taxon>Racocetra</taxon>
    </lineage>
</organism>
<evidence type="ECO:0000313" key="1">
    <source>
        <dbReference type="EMBL" id="CAG8830084.1"/>
    </source>
</evidence>
<feature type="non-terminal residue" evidence="1">
    <location>
        <position position="128"/>
    </location>
</feature>
<feature type="non-terminal residue" evidence="1">
    <location>
        <position position="1"/>
    </location>
</feature>
<comment type="caution">
    <text evidence="1">The sequence shown here is derived from an EMBL/GenBank/DDBJ whole genome shotgun (WGS) entry which is preliminary data.</text>
</comment>
<sequence>ILQSYLNIVPKDIANTIGSRGFFNDVEYLLRIIYPAKEAITAVESKSTTLADVYIKLVQLASAIHCIPLETDHIEFRKICIQIYNRRWDEFDFEIFKLGYFFHPKYRVIVKAAINIWKSLGGGDKSAE</sequence>
<name>A0ACA9S8F4_9GLOM</name>
<gene>
    <name evidence="1" type="ORF">RPERSI_LOCUS27686</name>
</gene>